<evidence type="ECO:0000259" key="3">
    <source>
        <dbReference type="Pfam" id="PF02563"/>
    </source>
</evidence>
<proteinExistence type="predicted"/>
<sequence>MMKLFKSILLIAACHAAQASAAIDINADPKLTGAAPLTGILNGQQSDTQNMSGFDNTPPPAPPVVMSRMFGAQLFNGTSADSGATVGFNPDYILNPGDSIQVRLWGAFTFDGALQVDPKGNIFLPNVGPVKVAGVSNSQLNALVTSKVKEVYQSNVNVYASLLQAQPVKVYVTGFVRNPGLYGGVTSDSLLNYLIKAGGVDPERGSYVDIVVKRGNRVRSNVNLYDFLLNGKLGLSQFADGDTIIVGPRQHTFSVQGDVFNSYDFEFRESSIPVTEALSWARPKPGATHITIMRKQGLQKRSEYYPISSAPGRMLQNGDTLIVSTDRYAGTIQVRVEGAHSGEHAMVLPYGSTMRAVLEKVRPNSMSQMNAVQLYRPSVAQRQKEMLNLSLQKLEEASLSAQSSTKEEASLRMQEAQLISRFVAKARTVVPKGEVILNESNIDSVLLEDGDVINIPEKTSLVMVHGEVLFPNAVSWQKGMTTEDYIEKCGGLTQKSGNARIIVIRQNGAAVNAEDVDSLKPGDEIMVLPKYESKNIEVTRGISTILYQLAVGAKVILSL</sequence>
<dbReference type="InterPro" id="IPR019554">
    <property type="entry name" value="Soluble_ligand-bd"/>
</dbReference>
<dbReference type="PANTHER" id="PTHR33619:SF3">
    <property type="entry name" value="POLYSACCHARIDE EXPORT PROTEIN GFCE-RELATED"/>
    <property type="match status" value="1"/>
</dbReference>
<dbReference type="Pfam" id="PF10531">
    <property type="entry name" value="SLBB"/>
    <property type="match status" value="1"/>
</dbReference>
<dbReference type="PANTHER" id="PTHR33619">
    <property type="entry name" value="POLYSACCHARIDE EXPORT PROTEIN GFCE-RELATED"/>
    <property type="match status" value="1"/>
</dbReference>
<feature type="domain" description="Soluble ligand binding" evidence="4">
    <location>
        <begin position="462"/>
        <end position="508"/>
    </location>
</feature>
<dbReference type="AlphaFoldDB" id="A0A1X3JBM5"/>
<feature type="chain" id="PRO_5010857279" evidence="2">
    <location>
        <begin position="22"/>
        <end position="559"/>
    </location>
</feature>
<evidence type="ECO:0000256" key="1">
    <source>
        <dbReference type="ARBA" id="ARBA00022729"/>
    </source>
</evidence>
<dbReference type="EMBL" id="ADJB01000074">
    <property type="protein sequence ID" value="OSL03884.1"/>
    <property type="molecule type" value="Genomic_DNA"/>
</dbReference>
<dbReference type="Proteomes" id="UP000193045">
    <property type="component" value="Unassembled WGS sequence"/>
</dbReference>
<name>A0A1X3JBM5_ECOLX</name>
<comment type="caution">
    <text evidence="5">The sequence shown here is derived from an EMBL/GenBank/DDBJ whole genome shotgun (WGS) entry which is preliminary data.</text>
</comment>
<keyword evidence="1 2" id="KW-0732">Signal</keyword>
<gene>
    <name evidence="5" type="ORF">ECVG_01791</name>
</gene>
<feature type="domain" description="Polysaccharide export protein N-terminal" evidence="3">
    <location>
        <begin position="89"/>
        <end position="160"/>
    </location>
</feature>
<dbReference type="InterPro" id="IPR049712">
    <property type="entry name" value="Poly_export"/>
</dbReference>
<evidence type="ECO:0000259" key="4">
    <source>
        <dbReference type="Pfam" id="PF10531"/>
    </source>
</evidence>
<evidence type="ECO:0000313" key="5">
    <source>
        <dbReference type="EMBL" id="OSL03884.1"/>
    </source>
</evidence>
<dbReference type="Gene3D" id="3.30.1950.10">
    <property type="entry name" value="wza like domain"/>
    <property type="match status" value="1"/>
</dbReference>
<dbReference type="Gene3D" id="3.10.560.10">
    <property type="entry name" value="Outer membrane lipoprotein wza domain like"/>
    <property type="match status" value="2"/>
</dbReference>
<dbReference type="InterPro" id="IPR003715">
    <property type="entry name" value="Poly_export_N"/>
</dbReference>
<reference evidence="5 6" key="1">
    <citation type="submission" date="2010-04" db="EMBL/GenBank/DDBJ databases">
        <title>The Genome Sequence of Escherichia coli H386.</title>
        <authorList>
            <consortium name="The Broad Institute Genome Sequencing Platform"/>
            <consortium name="The Broad Institute Genome Sequencing Center for Infectious Disease"/>
            <person name="Feldgarden M."/>
            <person name="Gordon D.M."/>
            <person name="Johnson J.R."/>
            <person name="Johnston B.D."/>
            <person name="Young S."/>
            <person name="Zeng Q."/>
            <person name="Koehrsen M."/>
            <person name="Alvarado L."/>
            <person name="Berlin A.M."/>
            <person name="Borenstein D."/>
            <person name="Chapman S.B."/>
            <person name="Chen Z."/>
            <person name="Engels R."/>
            <person name="Freedman E."/>
            <person name="Gellesch M."/>
            <person name="Goldberg J."/>
            <person name="Griggs A."/>
            <person name="Gujja S."/>
            <person name="Heilman E.R."/>
            <person name="Heiman D.I."/>
            <person name="Hepburn T.A."/>
            <person name="Howarth C."/>
            <person name="Jen D."/>
            <person name="Larson L."/>
            <person name="Mehta T."/>
            <person name="Park D."/>
            <person name="Pearson M."/>
            <person name="Richards J."/>
            <person name="Roberts A."/>
            <person name="Saif S."/>
            <person name="Shea T.D."/>
            <person name="Shenoy N."/>
            <person name="Sisk P."/>
            <person name="Stolte C."/>
            <person name="Sykes S.N."/>
            <person name="Walk T."/>
            <person name="White J."/>
            <person name="Yandava C."/>
            <person name="Haas B."/>
            <person name="Henn M.R."/>
            <person name="Nusbaum C."/>
            <person name="Birren B."/>
        </authorList>
    </citation>
    <scope>NUCLEOTIDE SEQUENCE [LARGE SCALE GENOMIC DNA]</scope>
    <source>
        <strain evidence="5 6">H386</strain>
    </source>
</reference>
<protein>
    <submittedName>
        <fullName evidence="5">Polysialic acid transport protein KpsD</fullName>
    </submittedName>
</protein>
<dbReference type="GO" id="GO:0015159">
    <property type="term" value="F:polysaccharide transmembrane transporter activity"/>
    <property type="evidence" value="ECO:0007669"/>
    <property type="project" value="InterPro"/>
</dbReference>
<evidence type="ECO:0000313" key="6">
    <source>
        <dbReference type="Proteomes" id="UP000193045"/>
    </source>
</evidence>
<accession>A0A1X3JBM5</accession>
<organism evidence="5 6">
    <name type="scientific">Escherichia coli H386</name>
    <dbReference type="NCBI Taxonomy" id="656397"/>
    <lineage>
        <taxon>Bacteria</taxon>
        <taxon>Pseudomonadati</taxon>
        <taxon>Pseudomonadota</taxon>
        <taxon>Gammaproteobacteria</taxon>
        <taxon>Enterobacterales</taxon>
        <taxon>Enterobacteriaceae</taxon>
        <taxon>Escherichia</taxon>
    </lineage>
</organism>
<feature type="signal peptide" evidence="2">
    <location>
        <begin position="1"/>
        <end position="21"/>
    </location>
</feature>
<dbReference type="Pfam" id="PF02563">
    <property type="entry name" value="Poly_export"/>
    <property type="match status" value="1"/>
</dbReference>
<evidence type="ECO:0000256" key="2">
    <source>
        <dbReference type="SAM" id="SignalP"/>
    </source>
</evidence>